<keyword evidence="2" id="KW-0812">Transmembrane</keyword>
<keyword evidence="2" id="KW-1133">Transmembrane helix</keyword>
<evidence type="ECO:0000256" key="1">
    <source>
        <dbReference type="SAM" id="MobiDB-lite"/>
    </source>
</evidence>
<name>A0A1I2UV72_9ACTN</name>
<organism evidence="3 4">
    <name type="scientific">Streptomyces mirabilis</name>
    <dbReference type="NCBI Taxonomy" id="68239"/>
    <lineage>
        <taxon>Bacteria</taxon>
        <taxon>Bacillati</taxon>
        <taxon>Actinomycetota</taxon>
        <taxon>Actinomycetes</taxon>
        <taxon>Kitasatosporales</taxon>
        <taxon>Streptomycetaceae</taxon>
        <taxon>Streptomyces</taxon>
    </lineage>
</organism>
<evidence type="ECO:0000313" key="4">
    <source>
        <dbReference type="Proteomes" id="UP000181942"/>
    </source>
</evidence>
<dbReference type="AlphaFoldDB" id="A0A1I2UV72"/>
<feature type="transmembrane region" description="Helical" evidence="2">
    <location>
        <begin position="33"/>
        <end position="52"/>
    </location>
</feature>
<sequence>MKRIDTLKPDNAGAVPLIPTPQSTGNPLRTRQFGFILAFAVTLLASFIGYQANGGHPSIPFALSGATAGTAIAFATRLIRGK</sequence>
<dbReference type="EMBL" id="FONR01000029">
    <property type="protein sequence ID" value="SFG80079.1"/>
    <property type="molecule type" value="Genomic_DNA"/>
</dbReference>
<reference evidence="3 4" key="1">
    <citation type="submission" date="2016-10" db="EMBL/GenBank/DDBJ databases">
        <authorList>
            <person name="de Groot N.N."/>
        </authorList>
    </citation>
    <scope>NUCLEOTIDE SEQUENCE [LARGE SCALE GENOMIC DNA]</scope>
    <source>
        <strain evidence="3 4">OK461</strain>
    </source>
</reference>
<feature type="region of interest" description="Disordered" evidence="1">
    <location>
        <begin position="1"/>
        <end position="23"/>
    </location>
</feature>
<feature type="transmembrane region" description="Helical" evidence="2">
    <location>
        <begin position="58"/>
        <end position="79"/>
    </location>
</feature>
<protein>
    <submittedName>
        <fullName evidence="3">Uncharacterized protein</fullName>
    </submittedName>
</protein>
<dbReference type="Proteomes" id="UP000181942">
    <property type="component" value="Unassembled WGS sequence"/>
</dbReference>
<accession>A0A1I2UV72</accession>
<proteinExistence type="predicted"/>
<evidence type="ECO:0000313" key="3">
    <source>
        <dbReference type="EMBL" id="SFG80079.1"/>
    </source>
</evidence>
<evidence type="ECO:0000256" key="2">
    <source>
        <dbReference type="SAM" id="Phobius"/>
    </source>
</evidence>
<gene>
    <name evidence="3" type="ORF">SAMN02787118_12935</name>
</gene>
<keyword evidence="2" id="KW-0472">Membrane</keyword>